<dbReference type="CTD" id="368919"/>
<keyword evidence="10" id="KW-0732">Signal</keyword>
<evidence type="ECO:0000259" key="11">
    <source>
        <dbReference type="PROSITE" id="PS51225"/>
    </source>
</evidence>
<dbReference type="RefSeq" id="XP_030633668.1">
    <property type="nucleotide sequence ID" value="XM_030777808.1"/>
</dbReference>
<sequence>MCMVIFAPLFAVFAFSTCGGYTGQMTVRVDCMDQTQSNITLSFGYPFKLQQVHYNAPLCEGKRRETLFLEGDFSSSAQFFVTVAVLAFLYSLMATVVYIFYQNKYREKNKGPVVDFLVTVLFSFMWFVSSVAWAKALSGIKTATDLNNIQLLMSACRDKDNTCEAVDRPIWTNLNTSVAFGFLNFSLWAGNIWFAYKETGLHKTGQRYPSRTPSEKRNRSFSQRQYSQSSFDQSGSSFGQQLYSQGSFDLSGSGFTLPQTSLGQPSLFRQAGSPTSRGPLILVNEM</sequence>
<gene>
    <name evidence="13" type="primary">synprb</name>
</gene>
<evidence type="ECO:0000256" key="1">
    <source>
        <dbReference type="ARBA" id="ARBA00004141"/>
    </source>
</evidence>
<evidence type="ECO:0000256" key="6">
    <source>
        <dbReference type="ARBA" id="ARBA00023180"/>
    </source>
</evidence>
<organism evidence="12 13">
    <name type="scientific">Chanos chanos</name>
    <name type="common">Milkfish</name>
    <name type="synonym">Mugil chanos</name>
    <dbReference type="NCBI Taxonomy" id="29144"/>
    <lineage>
        <taxon>Eukaryota</taxon>
        <taxon>Metazoa</taxon>
        <taxon>Chordata</taxon>
        <taxon>Craniata</taxon>
        <taxon>Vertebrata</taxon>
        <taxon>Euteleostomi</taxon>
        <taxon>Actinopterygii</taxon>
        <taxon>Neopterygii</taxon>
        <taxon>Teleostei</taxon>
        <taxon>Ostariophysi</taxon>
        <taxon>Gonorynchiformes</taxon>
        <taxon>Chanidae</taxon>
        <taxon>Chanos</taxon>
    </lineage>
</organism>
<keyword evidence="6" id="KW-0325">Glycoprotein</keyword>
<evidence type="ECO:0000256" key="3">
    <source>
        <dbReference type="ARBA" id="ARBA00022692"/>
    </source>
</evidence>
<name>A0A6J2VNT9_CHACN</name>
<keyword evidence="12" id="KW-1185">Reference proteome</keyword>
<dbReference type="Pfam" id="PF01284">
    <property type="entry name" value="MARVEL"/>
    <property type="match status" value="1"/>
</dbReference>
<feature type="chain" id="PRO_5027005699" evidence="10">
    <location>
        <begin position="20"/>
        <end position="286"/>
    </location>
</feature>
<dbReference type="GeneID" id="115814846"/>
<evidence type="ECO:0000256" key="8">
    <source>
        <dbReference type="SAM" id="MobiDB-lite"/>
    </source>
</evidence>
<dbReference type="PRINTS" id="PR00220">
    <property type="entry name" value="SYNAPTOPHYSN"/>
</dbReference>
<feature type="compositionally biased region" description="Low complexity" evidence="8">
    <location>
        <begin position="220"/>
        <end position="237"/>
    </location>
</feature>
<feature type="transmembrane region" description="Helical" evidence="9">
    <location>
        <begin position="178"/>
        <end position="196"/>
    </location>
</feature>
<dbReference type="InParanoid" id="A0A6J2VNT9"/>
<dbReference type="Proteomes" id="UP000504632">
    <property type="component" value="Chromosome 6"/>
</dbReference>
<protein>
    <submittedName>
        <fullName evidence="13">Synaptoporin b</fullName>
    </submittedName>
</protein>
<feature type="region of interest" description="Disordered" evidence="8">
    <location>
        <begin position="265"/>
        <end position="286"/>
    </location>
</feature>
<feature type="region of interest" description="Disordered" evidence="8">
    <location>
        <begin position="204"/>
        <end position="237"/>
    </location>
</feature>
<feature type="transmembrane region" description="Helical" evidence="9">
    <location>
        <begin position="77"/>
        <end position="101"/>
    </location>
</feature>
<dbReference type="PANTHER" id="PTHR10306:SF16">
    <property type="entry name" value="SYNAPTOPORIN"/>
    <property type="match status" value="1"/>
</dbReference>
<keyword evidence="3 7" id="KW-0812">Transmembrane</keyword>
<evidence type="ECO:0000256" key="7">
    <source>
        <dbReference type="PROSITE-ProRule" id="PRU00581"/>
    </source>
</evidence>
<evidence type="ECO:0000256" key="2">
    <source>
        <dbReference type="ARBA" id="ARBA00006476"/>
    </source>
</evidence>
<feature type="transmembrane region" description="Helical" evidence="9">
    <location>
        <begin position="113"/>
        <end position="134"/>
    </location>
</feature>
<evidence type="ECO:0000313" key="12">
    <source>
        <dbReference type="Proteomes" id="UP000504632"/>
    </source>
</evidence>
<evidence type="ECO:0000256" key="4">
    <source>
        <dbReference type="ARBA" id="ARBA00022989"/>
    </source>
</evidence>
<comment type="similarity">
    <text evidence="2">Belongs to the synaptophysin/synaptobrevin family.</text>
</comment>
<comment type="subcellular location">
    <subcellularLocation>
        <location evidence="1">Membrane</location>
        <topology evidence="1">Multi-pass membrane protein</topology>
    </subcellularLocation>
</comment>
<feature type="signal peptide" evidence="10">
    <location>
        <begin position="1"/>
        <end position="19"/>
    </location>
</feature>
<dbReference type="PROSITE" id="PS51225">
    <property type="entry name" value="MARVEL"/>
    <property type="match status" value="1"/>
</dbReference>
<feature type="domain" description="MARVEL" evidence="11">
    <location>
        <begin position="1"/>
        <end position="200"/>
    </location>
</feature>
<dbReference type="PANTHER" id="PTHR10306">
    <property type="entry name" value="SYNAPTOPHYSIN"/>
    <property type="match status" value="1"/>
</dbReference>
<reference evidence="13" key="1">
    <citation type="submission" date="2025-08" db="UniProtKB">
        <authorList>
            <consortium name="RefSeq"/>
        </authorList>
    </citation>
    <scope>IDENTIFICATION</scope>
</reference>
<proteinExistence type="inferred from homology"/>
<evidence type="ECO:0000313" key="13">
    <source>
        <dbReference type="RefSeq" id="XP_030633668.1"/>
    </source>
</evidence>
<dbReference type="InterPro" id="IPR001285">
    <property type="entry name" value="Synaptophysin/porin"/>
</dbReference>
<dbReference type="InterPro" id="IPR008253">
    <property type="entry name" value="Marvel"/>
</dbReference>
<dbReference type="AlphaFoldDB" id="A0A6J2VNT9"/>
<dbReference type="GO" id="GO:0030672">
    <property type="term" value="C:synaptic vesicle membrane"/>
    <property type="evidence" value="ECO:0007669"/>
    <property type="project" value="TreeGrafter"/>
</dbReference>
<dbReference type="FunCoup" id="A0A6J2VNT9">
    <property type="interactions" value="5"/>
</dbReference>
<evidence type="ECO:0000256" key="9">
    <source>
        <dbReference type="SAM" id="Phobius"/>
    </source>
</evidence>
<evidence type="ECO:0000256" key="10">
    <source>
        <dbReference type="SAM" id="SignalP"/>
    </source>
</evidence>
<keyword evidence="5 7" id="KW-0472">Membrane</keyword>
<evidence type="ECO:0000256" key="5">
    <source>
        <dbReference type="ARBA" id="ARBA00023136"/>
    </source>
</evidence>
<dbReference type="OrthoDB" id="10006326at2759"/>
<accession>A0A6J2VNT9</accession>
<keyword evidence="4 9" id="KW-1133">Transmembrane helix</keyword>